<dbReference type="RefSeq" id="XP_053590632.1">
    <property type="nucleotide sequence ID" value="XM_053726438.1"/>
</dbReference>
<dbReference type="AlphaFoldDB" id="A0A6A5HJY5"/>
<evidence type="ECO:0000313" key="1">
    <source>
        <dbReference type="EMBL" id="KAF1767815.1"/>
    </source>
</evidence>
<gene>
    <name evidence="1" type="ORF">GCK72_007774</name>
</gene>
<dbReference type="CTD" id="78774524"/>
<evidence type="ECO:0000313" key="2">
    <source>
        <dbReference type="Proteomes" id="UP000483820"/>
    </source>
</evidence>
<proteinExistence type="predicted"/>
<organism evidence="1 2">
    <name type="scientific">Caenorhabditis remanei</name>
    <name type="common">Caenorhabditis vulgaris</name>
    <dbReference type="NCBI Taxonomy" id="31234"/>
    <lineage>
        <taxon>Eukaryota</taxon>
        <taxon>Metazoa</taxon>
        <taxon>Ecdysozoa</taxon>
        <taxon>Nematoda</taxon>
        <taxon>Chromadorea</taxon>
        <taxon>Rhabditida</taxon>
        <taxon>Rhabditina</taxon>
        <taxon>Rhabditomorpha</taxon>
        <taxon>Rhabditoidea</taxon>
        <taxon>Rhabditidae</taxon>
        <taxon>Peloderinae</taxon>
        <taxon>Caenorhabditis</taxon>
    </lineage>
</organism>
<protein>
    <submittedName>
        <fullName evidence="1">Uncharacterized protein</fullName>
    </submittedName>
</protein>
<comment type="caution">
    <text evidence="1">The sequence shown here is derived from an EMBL/GenBank/DDBJ whole genome shotgun (WGS) entry which is preliminary data.</text>
</comment>
<dbReference type="GeneID" id="78774524"/>
<dbReference type="Proteomes" id="UP000483820">
    <property type="component" value="Chromosome II"/>
</dbReference>
<name>A0A6A5HJY5_CAERE</name>
<sequence length="95" mass="11254">MLNWAVKIYSEYVTIVDGTEMTVTTMDKGAIITRNEDDKKGVQLQHGNQIFMSTLEEEKEELWKTVKASRDFTEYFYIALLDHFEIFSWHNTIRI</sequence>
<dbReference type="EMBL" id="WUAV01000002">
    <property type="protein sequence ID" value="KAF1767815.1"/>
    <property type="molecule type" value="Genomic_DNA"/>
</dbReference>
<accession>A0A6A5HJY5</accession>
<dbReference type="KEGG" id="crq:GCK72_007774"/>
<reference evidence="1 2" key="1">
    <citation type="submission" date="2019-12" db="EMBL/GenBank/DDBJ databases">
        <title>Chromosome-level assembly of the Caenorhabditis remanei genome.</title>
        <authorList>
            <person name="Teterina A.A."/>
            <person name="Willis J.H."/>
            <person name="Phillips P.C."/>
        </authorList>
    </citation>
    <scope>NUCLEOTIDE SEQUENCE [LARGE SCALE GENOMIC DNA]</scope>
    <source>
        <strain evidence="1 2">PX506</strain>
        <tissue evidence="1">Whole organism</tissue>
    </source>
</reference>